<evidence type="ECO:0000313" key="2">
    <source>
        <dbReference type="Proteomes" id="UP001501758"/>
    </source>
</evidence>
<evidence type="ECO:0000313" key="1">
    <source>
        <dbReference type="EMBL" id="GAA0716657.1"/>
    </source>
</evidence>
<organism evidence="1 2">
    <name type="scientific">Aquimarina litoralis</name>
    <dbReference type="NCBI Taxonomy" id="584605"/>
    <lineage>
        <taxon>Bacteria</taxon>
        <taxon>Pseudomonadati</taxon>
        <taxon>Bacteroidota</taxon>
        <taxon>Flavobacteriia</taxon>
        <taxon>Flavobacteriales</taxon>
        <taxon>Flavobacteriaceae</taxon>
        <taxon>Aquimarina</taxon>
    </lineage>
</organism>
<sequence>MFTGLLFIVIIHVGYGQDKFDKVNDRYEFFLERINVKDTLLKNRTKYYKCGEDISGRIEYYYEKDELKLMMHIYKQGFGNNSFLENYFIQNDSLRLKTVISEEIFFNTLYKESSQGVSSTSVEKVVEITEQRMLFKEDDVPACIERRHGAILSEWDQGYFDSLAFDKGACIENKEDILYKYRLLRKAEKKLESYSNRNPKCIFHIW</sequence>
<protein>
    <submittedName>
        <fullName evidence="1">Uncharacterized protein</fullName>
    </submittedName>
</protein>
<keyword evidence="2" id="KW-1185">Reference proteome</keyword>
<comment type="caution">
    <text evidence="1">The sequence shown here is derived from an EMBL/GenBank/DDBJ whole genome shotgun (WGS) entry which is preliminary data.</text>
</comment>
<reference evidence="2" key="1">
    <citation type="journal article" date="2019" name="Int. J. Syst. Evol. Microbiol.">
        <title>The Global Catalogue of Microorganisms (GCM) 10K type strain sequencing project: providing services to taxonomists for standard genome sequencing and annotation.</title>
        <authorList>
            <consortium name="The Broad Institute Genomics Platform"/>
            <consortium name="The Broad Institute Genome Sequencing Center for Infectious Disease"/>
            <person name="Wu L."/>
            <person name="Ma J."/>
        </authorList>
    </citation>
    <scope>NUCLEOTIDE SEQUENCE [LARGE SCALE GENOMIC DNA]</scope>
    <source>
        <strain evidence="2">JCM 15974</strain>
    </source>
</reference>
<gene>
    <name evidence="1" type="ORF">GCM10009430_12590</name>
</gene>
<accession>A0ABP3TS19</accession>
<name>A0ABP3TS19_9FLAO</name>
<proteinExistence type="predicted"/>
<dbReference type="EMBL" id="BAAAGE010000001">
    <property type="protein sequence ID" value="GAA0716657.1"/>
    <property type="molecule type" value="Genomic_DNA"/>
</dbReference>
<dbReference type="Proteomes" id="UP001501758">
    <property type="component" value="Unassembled WGS sequence"/>
</dbReference>